<comment type="caution">
    <text evidence="3">The sequence shown here is derived from an EMBL/GenBank/DDBJ whole genome shotgun (WGS) entry which is preliminary data.</text>
</comment>
<keyword evidence="1" id="KW-0812">Transmembrane</keyword>
<name>A0A811LFA9_9BILA</name>
<keyword evidence="1" id="KW-0472">Membrane</keyword>
<keyword evidence="2" id="KW-0732">Signal</keyword>
<feature type="signal peptide" evidence="2">
    <location>
        <begin position="1"/>
        <end position="16"/>
    </location>
</feature>
<dbReference type="AlphaFoldDB" id="A0A811LFA9"/>
<dbReference type="Proteomes" id="UP000783686">
    <property type="component" value="Unassembled WGS sequence"/>
</dbReference>
<sequence length="135" mass="15017">MNYLLILALVPAALWAQEQEFSVQTIPPPVKEQLNQPFAFGARPRFRQYGAYSSNQDSSLYEMQNTQFGFANGGGAGGQHPYGGQFQQDNQEYGNARFPAMNDPQQQRYWNSASSSGLSLFGLGFMVFTALLAKF</sequence>
<keyword evidence="1" id="KW-1133">Transmembrane helix</keyword>
<evidence type="ECO:0000313" key="3">
    <source>
        <dbReference type="EMBL" id="CAD5225845.1"/>
    </source>
</evidence>
<evidence type="ECO:0000256" key="1">
    <source>
        <dbReference type="SAM" id="Phobius"/>
    </source>
</evidence>
<accession>A0A811LFA9</accession>
<proteinExistence type="predicted"/>
<organism evidence="3 4">
    <name type="scientific">Bursaphelenchus okinawaensis</name>
    <dbReference type="NCBI Taxonomy" id="465554"/>
    <lineage>
        <taxon>Eukaryota</taxon>
        <taxon>Metazoa</taxon>
        <taxon>Ecdysozoa</taxon>
        <taxon>Nematoda</taxon>
        <taxon>Chromadorea</taxon>
        <taxon>Rhabditida</taxon>
        <taxon>Tylenchina</taxon>
        <taxon>Tylenchomorpha</taxon>
        <taxon>Aphelenchoidea</taxon>
        <taxon>Aphelenchoididae</taxon>
        <taxon>Bursaphelenchus</taxon>
    </lineage>
</organism>
<feature type="transmembrane region" description="Helical" evidence="1">
    <location>
        <begin position="109"/>
        <end position="133"/>
    </location>
</feature>
<protein>
    <submittedName>
        <fullName evidence="3">Uncharacterized protein</fullName>
    </submittedName>
</protein>
<dbReference type="EMBL" id="CAJFDH010000005">
    <property type="protein sequence ID" value="CAD5225845.1"/>
    <property type="molecule type" value="Genomic_DNA"/>
</dbReference>
<gene>
    <name evidence="3" type="ORF">BOKJ2_LOCUS11781</name>
</gene>
<reference evidence="3" key="1">
    <citation type="submission" date="2020-09" db="EMBL/GenBank/DDBJ databases">
        <authorList>
            <person name="Kikuchi T."/>
        </authorList>
    </citation>
    <scope>NUCLEOTIDE SEQUENCE</scope>
    <source>
        <strain evidence="3">SH1</strain>
    </source>
</reference>
<evidence type="ECO:0000256" key="2">
    <source>
        <dbReference type="SAM" id="SignalP"/>
    </source>
</evidence>
<feature type="chain" id="PRO_5036221396" evidence="2">
    <location>
        <begin position="17"/>
        <end position="135"/>
    </location>
</feature>
<dbReference type="EMBL" id="CAJFCW020000005">
    <property type="protein sequence ID" value="CAG9121368.1"/>
    <property type="molecule type" value="Genomic_DNA"/>
</dbReference>
<keyword evidence="4" id="KW-1185">Reference proteome</keyword>
<evidence type="ECO:0000313" key="4">
    <source>
        <dbReference type="Proteomes" id="UP000614601"/>
    </source>
</evidence>
<dbReference type="Proteomes" id="UP000614601">
    <property type="component" value="Unassembled WGS sequence"/>
</dbReference>